<protein>
    <submittedName>
        <fullName evidence="1">Uncharacterized protein</fullName>
    </submittedName>
</protein>
<dbReference type="EMBL" id="UINC01063431">
    <property type="protein sequence ID" value="SVB91065.1"/>
    <property type="molecule type" value="Genomic_DNA"/>
</dbReference>
<proteinExistence type="predicted"/>
<reference evidence="1" key="1">
    <citation type="submission" date="2018-05" db="EMBL/GenBank/DDBJ databases">
        <authorList>
            <person name="Lanie J.A."/>
            <person name="Ng W.-L."/>
            <person name="Kazmierczak K.M."/>
            <person name="Andrzejewski T.M."/>
            <person name="Davidsen T.M."/>
            <person name="Wayne K.J."/>
            <person name="Tettelin H."/>
            <person name="Glass J.I."/>
            <person name="Rusch D."/>
            <person name="Podicherti R."/>
            <person name="Tsui H.-C.T."/>
            <person name="Winkler M.E."/>
        </authorList>
    </citation>
    <scope>NUCLEOTIDE SEQUENCE</scope>
</reference>
<name>A0A382HVB9_9ZZZZ</name>
<gene>
    <name evidence="1" type="ORF">METZ01_LOCUS243919</name>
</gene>
<accession>A0A382HVB9</accession>
<organism evidence="1">
    <name type="scientific">marine metagenome</name>
    <dbReference type="NCBI Taxonomy" id="408172"/>
    <lineage>
        <taxon>unclassified sequences</taxon>
        <taxon>metagenomes</taxon>
        <taxon>ecological metagenomes</taxon>
    </lineage>
</organism>
<dbReference type="AlphaFoldDB" id="A0A382HVB9"/>
<evidence type="ECO:0000313" key="1">
    <source>
        <dbReference type="EMBL" id="SVB91065.1"/>
    </source>
</evidence>
<sequence length="77" mass="8818">MAPIFLGSGIKHTTMPENLELYMLTTWYLYSNRRSPCRNVGTFREVSATAPNKYSFEVSESRMQEVACKRSPIDATH</sequence>